<dbReference type="GO" id="GO:0005737">
    <property type="term" value="C:cytoplasm"/>
    <property type="evidence" value="ECO:0007669"/>
    <property type="project" value="TreeGrafter"/>
</dbReference>
<comment type="similarity">
    <text evidence="2 5">Belongs to the PNP/MTAP phosphorylase family.</text>
</comment>
<evidence type="ECO:0000259" key="8">
    <source>
        <dbReference type="Pfam" id="PF01048"/>
    </source>
</evidence>
<proteinExistence type="inferred from homology"/>
<feature type="binding site" evidence="6">
    <location>
        <position position="134"/>
    </location>
    <ligand>
        <name>phosphate</name>
        <dbReference type="ChEBI" id="CHEBI:43474"/>
    </ligand>
</feature>
<dbReference type="SUPFAM" id="SSF53167">
    <property type="entry name" value="Purine and uridine phosphorylases"/>
    <property type="match status" value="1"/>
</dbReference>
<dbReference type="OrthoDB" id="10261782at2759"/>
<dbReference type="Pfam" id="PF01048">
    <property type="entry name" value="PNP_UDP_1"/>
    <property type="match status" value="1"/>
</dbReference>
<dbReference type="InterPro" id="IPR011268">
    <property type="entry name" value="Purine_phosphorylase"/>
</dbReference>
<comment type="function">
    <text evidence="5">The purine nucleoside phosphorylases catalyze the phosphorolytic breakdown of the N-glycosidic bond in the beta-(deoxy)ribonucleoside molecules, with the formation of the corresponding free purine bases and pentose-1-phosphate.</text>
</comment>
<dbReference type="GO" id="GO:0004731">
    <property type="term" value="F:purine-nucleoside phosphorylase activity"/>
    <property type="evidence" value="ECO:0007669"/>
    <property type="project" value="UniProtKB-EC"/>
</dbReference>
<keyword evidence="3 5" id="KW-0328">Glycosyltransferase</keyword>
<dbReference type="EC" id="2.4.2.1" evidence="5"/>
<dbReference type="InterPro" id="IPR035994">
    <property type="entry name" value="Nucleoside_phosphorylase_sf"/>
</dbReference>
<gene>
    <name evidence="9" type="ORF">BDP27DRAFT_1309419</name>
</gene>
<feature type="domain" description="Nucleoside phosphorylase" evidence="8">
    <location>
        <begin position="41"/>
        <end position="269"/>
    </location>
</feature>
<dbReference type="AlphaFoldDB" id="A0A9P5QBW5"/>
<dbReference type="GO" id="GO:0009116">
    <property type="term" value="P:nucleoside metabolic process"/>
    <property type="evidence" value="ECO:0007669"/>
    <property type="project" value="InterPro"/>
</dbReference>
<protein>
    <recommendedName>
        <fullName evidence="5">Purine nucleoside phosphorylase</fullName>
        <ecNumber evidence="5">2.4.2.1</ecNumber>
    </recommendedName>
    <alternativeName>
        <fullName evidence="5">Inosine-guanosine phosphorylase</fullName>
    </alternativeName>
</protein>
<dbReference type="NCBIfam" id="TIGR01697">
    <property type="entry name" value="PNPH-PUNA-XAPA"/>
    <property type="match status" value="1"/>
</dbReference>
<dbReference type="EMBL" id="JADNRY010000001">
    <property type="protein sequence ID" value="KAF9078327.1"/>
    <property type="molecule type" value="Genomic_DNA"/>
</dbReference>
<dbReference type="Gene3D" id="3.40.50.1580">
    <property type="entry name" value="Nucleoside phosphorylase domain"/>
    <property type="match status" value="1"/>
</dbReference>
<organism evidence="9 10">
    <name type="scientific">Rhodocollybia butyracea</name>
    <dbReference type="NCBI Taxonomy" id="206335"/>
    <lineage>
        <taxon>Eukaryota</taxon>
        <taxon>Fungi</taxon>
        <taxon>Dikarya</taxon>
        <taxon>Basidiomycota</taxon>
        <taxon>Agaricomycotina</taxon>
        <taxon>Agaricomycetes</taxon>
        <taxon>Agaricomycetidae</taxon>
        <taxon>Agaricales</taxon>
        <taxon>Marasmiineae</taxon>
        <taxon>Omphalotaceae</taxon>
        <taxon>Rhodocollybia</taxon>
    </lineage>
</organism>
<evidence type="ECO:0000256" key="7">
    <source>
        <dbReference type="SAM" id="MobiDB-lite"/>
    </source>
</evidence>
<feature type="binding site" evidence="6">
    <location>
        <begin position="102"/>
        <end position="104"/>
    </location>
    <ligand>
        <name>phosphate</name>
        <dbReference type="ChEBI" id="CHEBI:43474"/>
    </ligand>
</feature>
<feature type="binding site" evidence="6">
    <location>
        <position position="48"/>
    </location>
    <ligand>
        <name>phosphate</name>
        <dbReference type="ChEBI" id="CHEBI:43474"/>
    </ligand>
</feature>
<dbReference type="NCBIfam" id="NF006054">
    <property type="entry name" value="PRK08202.1"/>
    <property type="match status" value="1"/>
</dbReference>
<evidence type="ECO:0000256" key="2">
    <source>
        <dbReference type="ARBA" id="ARBA00006751"/>
    </source>
</evidence>
<comment type="caution">
    <text evidence="9">The sequence shown here is derived from an EMBL/GenBank/DDBJ whole genome shotgun (WGS) entry which is preliminary data.</text>
</comment>
<feature type="region of interest" description="Disordered" evidence="7">
    <location>
        <begin position="1"/>
        <end position="20"/>
    </location>
</feature>
<evidence type="ECO:0000256" key="6">
    <source>
        <dbReference type="PIRSR" id="PIRSR000477-2"/>
    </source>
</evidence>
<evidence type="ECO:0000313" key="10">
    <source>
        <dbReference type="Proteomes" id="UP000772434"/>
    </source>
</evidence>
<dbReference type="PIRSF" id="PIRSF000477">
    <property type="entry name" value="PurNPase"/>
    <property type="match status" value="1"/>
</dbReference>
<dbReference type="PANTHER" id="PTHR11904">
    <property type="entry name" value="METHYLTHIOADENOSINE/PURINE NUCLEOSIDE PHOSPHORYLASE"/>
    <property type="match status" value="1"/>
</dbReference>
<keyword evidence="4 5" id="KW-0808">Transferase</keyword>
<reference evidence="9" key="1">
    <citation type="submission" date="2020-11" db="EMBL/GenBank/DDBJ databases">
        <authorList>
            <consortium name="DOE Joint Genome Institute"/>
            <person name="Ahrendt S."/>
            <person name="Riley R."/>
            <person name="Andreopoulos W."/>
            <person name="Labutti K."/>
            <person name="Pangilinan J."/>
            <person name="Ruiz-Duenas F.J."/>
            <person name="Barrasa J.M."/>
            <person name="Sanchez-Garcia M."/>
            <person name="Camarero S."/>
            <person name="Miyauchi S."/>
            <person name="Serrano A."/>
            <person name="Linde D."/>
            <person name="Babiker R."/>
            <person name="Drula E."/>
            <person name="Ayuso-Fernandez I."/>
            <person name="Pacheco R."/>
            <person name="Padilla G."/>
            <person name="Ferreira P."/>
            <person name="Barriuso J."/>
            <person name="Kellner H."/>
            <person name="Castanera R."/>
            <person name="Alfaro M."/>
            <person name="Ramirez L."/>
            <person name="Pisabarro A.G."/>
            <person name="Kuo A."/>
            <person name="Tritt A."/>
            <person name="Lipzen A."/>
            <person name="He G."/>
            <person name="Yan M."/>
            <person name="Ng V."/>
            <person name="Cullen D."/>
            <person name="Martin F."/>
            <person name="Rosso M.-N."/>
            <person name="Henrissat B."/>
            <person name="Hibbett D."/>
            <person name="Martinez A.T."/>
            <person name="Grigoriev I.V."/>
        </authorList>
    </citation>
    <scope>NUCLEOTIDE SEQUENCE</scope>
    <source>
        <strain evidence="9">AH 40177</strain>
    </source>
</reference>
<dbReference type="Proteomes" id="UP000772434">
    <property type="component" value="Unassembled WGS sequence"/>
</dbReference>
<evidence type="ECO:0000256" key="1">
    <source>
        <dbReference type="ARBA" id="ARBA00005058"/>
    </source>
</evidence>
<dbReference type="InterPro" id="IPR000845">
    <property type="entry name" value="Nucleoside_phosphorylase_d"/>
</dbReference>
<accession>A0A9P5QBW5</accession>
<evidence type="ECO:0000256" key="3">
    <source>
        <dbReference type="ARBA" id="ARBA00022676"/>
    </source>
</evidence>
<feature type="binding site" evidence="6">
    <location>
        <position position="262"/>
    </location>
    <ligand>
        <name>a purine D-ribonucleoside</name>
        <dbReference type="ChEBI" id="CHEBI:142355"/>
    </ligand>
</feature>
<keyword evidence="10" id="KW-1185">Reference proteome</keyword>
<feature type="binding site" evidence="6">
    <location>
        <position position="79"/>
    </location>
    <ligand>
        <name>phosphate</name>
        <dbReference type="ChEBI" id="CHEBI:43474"/>
    </ligand>
</feature>
<feature type="binding site" evidence="6">
    <location>
        <position position="220"/>
    </location>
    <ligand>
        <name>phosphate</name>
        <dbReference type="ChEBI" id="CHEBI:43474"/>
    </ligand>
</feature>
<name>A0A9P5QBW5_9AGAR</name>
<dbReference type="CDD" id="cd09009">
    <property type="entry name" value="PNP-EcPNPII_like"/>
    <property type="match status" value="1"/>
</dbReference>
<evidence type="ECO:0000256" key="5">
    <source>
        <dbReference type="PIRNR" id="PIRNR000477"/>
    </source>
</evidence>
<evidence type="ECO:0000256" key="4">
    <source>
        <dbReference type="ARBA" id="ARBA00022679"/>
    </source>
</evidence>
<sequence>MADFITTSQKPSDSRGSSSTLMTETLQVLKEIVPPELQNPRVGIICGSGLSGLAASLRQSVLVQYEKLPGFVQSTVPGHKSALAFGLMGSGAGIPVVAMLGRFHPYEGHKLSSVVYPVRVMGAIGVKDIFITNAAGALNPALAVGTIVVVHDHIALPNLTGMNPLLGPQIDPSFPRFLPISDAYSRSLRKLVFHAAHQLSMNRDALAEGTYAWVSGPTYETPAEGRFLRAAGADVVGMSTVPEVLAAREEGMNVLVLSLVTNAVVIPASYKSVREEVETEIAGNLIEPVIDEKVSHEEVLALGKMKGDLMKSLVAKVLDLLPPPV</sequence>
<feature type="binding site" evidence="6">
    <location>
        <position position="239"/>
    </location>
    <ligand>
        <name>phosphate</name>
        <dbReference type="ChEBI" id="CHEBI:43474"/>
    </ligand>
</feature>
<comment type="pathway">
    <text evidence="1 5">Purine metabolism; purine nucleoside salvage.</text>
</comment>
<dbReference type="PANTHER" id="PTHR11904:SF9">
    <property type="entry name" value="PURINE NUCLEOSIDE PHOSPHORYLASE-RELATED"/>
    <property type="match status" value="1"/>
</dbReference>
<evidence type="ECO:0000313" key="9">
    <source>
        <dbReference type="EMBL" id="KAF9078327.1"/>
    </source>
</evidence>